<sequence length="110" mass="11351">MIRRAFWFTTGAAAGVWATTRVQRRLRALAPDSLAVRAADRAVAAGHRVRGFAIDVRTGMARREEELNDALGVGGGAAPPALLPPPAHGAGTVPAADTTGITGTTGKEDH</sequence>
<feature type="region of interest" description="Disordered" evidence="1">
    <location>
        <begin position="71"/>
        <end position="110"/>
    </location>
</feature>
<feature type="compositionally biased region" description="Low complexity" evidence="1">
    <location>
        <begin position="98"/>
        <end position="110"/>
    </location>
</feature>
<dbReference type="Proteomes" id="UP001183615">
    <property type="component" value="Unassembled WGS sequence"/>
</dbReference>
<evidence type="ECO:0000256" key="1">
    <source>
        <dbReference type="SAM" id="MobiDB-lite"/>
    </source>
</evidence>
<protein>
    <submittedName>
        <fullName evidence="2">DUF6167 family protein</fullName>
    </submittedName>
</protein>
<evidence type="ECO:0000313" key="2">
    <source>
        <dbReference type="EMBL" id="MDT0442788.1"/>
    </source>
</evidence>
<keyword evidence="3" id="KW-1185">Reference proteome</keyword>
<gene>
    <name evidence="2" type="ORF">RM779_09270</name>
</gene>
<evidence type="ECO:0000313" key="3">
    <source>
        <dbReference type="Proteomes" id="UP001183615"/>
    </source>
</evidence>
<name>A0ABU2S1Z2_9ACTN</name>
<dbReference type="EMBL" id="JAVREV010000004">
    <property type="protein sequence ID" value="MDT0442788.1"/>
    <property type="molecule type" value="Genomic_DNA"/>
</dbReference>
<dbReference type="Pfam" id="PF19664">
    <property type="entry name" value="DUF6167"/>
    <property type="match status" value="1"/>
</dbReference>
<accession>A0ABU2S1Z2</accession>
<proteinExistence type="predicted"/>
<comment type="caution">
    <text evidence="2">The sequence shown here is derived from an EMBL/GenBank/DDBJ whole genome shotgun (WGS) entry which is preliminary data.</text>
</comment>
<dbReference type="RefSeq" id="WP_311617188.1">
    <property type="nucleotide sequence ID" value="NZ_JAVREV010000004.1"/>
</dbReference>
<organism evidence="2 3">
    <name type="scientific">Streptomyces johnsoniae</name>
    <dbReference type="NCBI Taxonomy" id="3075532"/>
    <lineage>
        <taxon>Bacteria</taxon>
        <taxon>Bacillati</taxon>
        <taxon>Actinomycetota</taxon>
        <taxon>Actinomycetes</taxon>
        <taxon>Kitasatosporales</taxon>
        <taxon>Streptomycetaceae</taxon>
        <taxon>Streptomyces</taxon>
    </lineage>
</organism>
<dbReference type="InterPro" id="IPR046165">
    <property type="entry name" value="DUF6167"/>
</dbReference>
<reference evidence="3" key="1">
    <citation type="submission" date="2023-07" db="EMBL/GenBank/DDBJ databases">
        <title>30 novel species of actinomycetes from the DSMZ collection.</title>
        <authorList>
            <person name="Nouioui I."/>
        </authorList>
    </citation>
    <scope>NUCLEOTIDE SEQUENCE [LARGE SCALE GENOMIC DNA]</scope>
    <source>
        <strain evidence="3">DSM 41886</strain>
    </source>
</reference>